<organism evidence="6 7">
    <name type="scientific">Castanea mollissima</name>
    <name type="common">Chinese chestnut</name>
    <dbReference type="NCBI Taxonomy" id="60419"/>
    <lineage>
        <taxon>Eukaryota</taxon>
        <taxon>Viridiplantae</taxon>
        <taxon>Streptophyta</taxon>
        <taxon>Embryophyta</taxon>
        <taxon>Tracheophyta</taxon>
        <taxon>Spermatophyta</taxon>
        <taxon>Magnoliopsida</taxon>
        <taxon>eudicotyledons</taxon>
        <taxon>Gunneridae</taxon>
        <taxon>Pentapetalae</taxon>
        <taxon>rosids</taxon>
        <taxon>fabids</taxon>
        <taxon>Fagales</taxon>
        <taxon>Fagaceae</taxon>
        <taxon>Castanea</taxon>
    </lineage>
</organism>
<dbReference type="OrthoDB" id="368507at2759"/>
<dbReference type="PANTHER" id="PTHR33559:SF1">
    <property type="entry name" value="PROTEASOME ASSEMBLY CHAPERONE 4"/>
    <property type="match status" value="1"/>
</dbReference>
<sequence>MDSMNEENVEYGDIVSSAPRRMRCKTSFVWSDFEILPKGSDGKERAKCKKCQNSFVGGSSGTTSLLRHRAKCHKVDNQIVSHQPLDQATYREMVALTIIRHNYPFSFAEYENNRLLHCYLNLDVKTISHYVDDHWVLQKKVLIFSHVPPPCGGVILVERLLGLLKEWGIEKRVFTITLDNVSYNDTLVSHLKRHHSFGPCLPYGEPDVEALNEAISSALVFNEEVGNGGGVQITCFSEVVNDVALHFQILHLPKQIYAWIGCDSAKLGRIYAAAPTRPQKDMISVTSIVGGASDNTGSGIARRLVLKTGLNIILACSIPKNSPMLEAEAEKMLVQKLIQLGYTRAKAEGSSS</sequence>
<evidence type="ECO:0000313" key="6">
    <source>
        <dbReference type="EMBL" id="KAF3961291.1"/>
    </source>
</evidence>
<dbReference type="PROSITE" id="PS50808">
    <property type="entry name" value="ZF_BED"/>
    <property type="match status" value="1"/>
</dbReference>
<name>A0A8J4RCM9_9ROSI</name>
<dbReference type="EMBL" id="JRKL02001923">
    <property type="protein sequence ID" value="KAF3961291.1"/>
    <property type="molecule type" value="Genomic_DNA"/>
</dbReference>
<dbReference type="InterPro" id="IPR036236">
    <property type="entry name" value="Znf_C2H2_sf"/>
</dbReference>
<comment type="caution">
    <text evidence="6">The sequence shown here is derived from an EMBL/GenBank/DDBJ whole genome shotgun (WGS) entry which is preliminary data.</text>
</comment>
<keyword evidence="3" id="KW-0862">Zinc</keyword>
<keyword evidence="2 4" id="KW-0863">Zinc-finger</keyword>
<dbReference type="InterPro" id="IPR032157">
    <property type="entry name" value="PAC4"/>
</dbReference>
<keyword evidence="7" id="KW-1185">Reference proteome</keyword>
<reference evidence="6" key="1">
    <citation type="submission" date="2020-03" db="EMBL/GenBank/DDBJ databases">
        <title>Castanea mollissima Vanexum genome sequencing.</title>
        <authorList>
            <person name="Staton M."/>
        </authorList>
    </citation>
    <scope>NUCLEOTIDE SEQUENCE</scope>
    <source>
        <tissue evidence="6">Leaf</tissue>
    </source>
</reference>
<evidence type="ECO:0000313" key="7">
    <source>
        <dbReference type="Proteomes" id="UP000737018"/>
    </source>
</evidence>
<evidence type="ECO:0000256" key="4">
    <source>
        <dbReference type="PROSITE-ProRule" id="PRU00027"/>
    </source>
</evidence>
<dbReference type="PANTHER" id="PTHR33559">
    <property type="entry name" value="PROTEASOME ASSEMBLY CHAPERONE 4"/>
    <property type="match status" value="1"/>
</dbReference>
<dbReference type="Pfam" id="PF16093">
    <property type="entry name" value="PAC4"/>
    <property type="match status" value="1"/>
</dbReference>
<dbReference type="GO" id="GO:0008270">
    <property type="term" value="F:zinc ion binding"/>
    <property type="evidence" value="ECO:0007669"/>
    <property type="project" value="UniProtKB-KW"/>
</dbReference>
<dbReference type="SMART" id="SM00614">
    <property type="entry name" value="ZnF_BED"/>
    <property type="match status" value="1"/>
</dbReference>
<dbReference type="SUPFAM" id="SSF53098">
    <property type="entry name" value="Ribonuclease H-like"/>
    <property type="match status" value="1"/>
</dbReference>
<dbReference type="InterPro" id="IPR003656">
    <property type="entry name" value="Znf_BED"/>
</dbReference>
<dbReference type="Proteomes" id="UP000737018">
    <property type="component" value="Unassembled WGS sequence"/>
</dbReference>
<dbReference type="SUPFAM" id="SSF57667">
    <property type="entry name" value="beta-beta-alpha zinc fingers"/>
    <property type="match status" value="1"/>
</dbReference>
<evidence type="ECO:0000259" key="5">
    <source>
        <dbReference type="PROSITE" id="PS50808"/>
    </source>
</evidence>
<accession>A0A8J4RCM9</accession>
<evidence type="ECO:0000256" key="3">
    <source>
        <dbReference type="ARBA" id="ARBA00022833"/>
    </source>
</evidence>
<dbReference type="GO" id="GO:0003677">
    <property type="term" value="F:DNA binding"/>
    <property type="evidence" value="ECO:0007669"/>
    <property type="project" value="InterPro"/>
</dbReference>
<dbReference type="AlphaFoldDB" id="A0A8J4RCM9"/>
<proteinExistence type="predicted"/>
<dbReference type="GO" id="GO:0043248">
    <property type="term" value="P:proteasome assembly"/>
    <property type="evidence" value="ECO:0007669"/>
    <property type="project" value="InterPro"/>
</dbReference>
<evidence type="ECO:0000256" key="1">
    <source>
        <dbReference type="ARBA" id="ARBA00022723"/>
    </source>
</evidence>
<protein>
    <recommendedName>
        <fullName evidence="5">BED-type domain-containing protein</fullName>
    </recommendedName>
</protein>
<feature type="domain" description="BED-type" evidence="5">
    <location>
        <begin position="24"/>
        <end position="80"/>
    </location>
</feature>
<keyword evidence="1" id="KW-0479">Metal-binding</keyword>
<evidence type="ECO:0000256" key="2">
    <source>
        <dbReference type="ARBA" id="ARBA00022771"/>
    </source>
</evidence>
<dbReference type="InterPro" id="IPR012337">
    <property type="entry name" value="RNaseH-like_sf"/>
</dbReference>
<gene>
    <name evidence="6" type="ORF">CMV_014068</name>
</gene>